<feature type="compositionally biased region" description="Pro residues" evidence="4">
    <location>
        <begin position="449"/>
        <end position="460"/>
    </location>
</feature>
<gene>
    <name evidence="5" type="ORF">GCM10025868_45160</name>
</gene>
<evidence type="ECO:0000256" key="4">
    <source>
        <dbReference type="SAM" id="MobiDB-lite"/>
    </source>
</evidence>
<dbReference type="SUPFAM" id="SSF52540">
    <property type="entry name" value="P-loop containing nucleoside triphosphate hydrolases"/>
    <property type="match status" value="1"/>
</dbReference>
<feature type="region of interest" description="Disordered" evidence="4">
    <location>
        <begin position="339"/>
        <end position="381"/>
    </location>
</feature>
<reference evidence="6" key="1">
    <citation type="journal article" date="2019" name="Int. J. Syst. Evol. Microbiol.">
        <title>The Global Catalogue of Microorganisms (GCM) 10K type strain sequencing project: providing services to taxonomists for standard genome sequencing and annotation.</title>
        <authorList>
            <consortium name="The Broad Institute Genomics Platform"/>
            <consortium name="The Broad Institute Genome Sequencing Center for Infectious Disease"/>
            <person name="Wu L."/>
            <person name="Ma J."/>
        </authorList>
    </citation>
    <scope>NUCLEOTIDE SEQUENCE [LARGE SCALE GENOMIC DNA]</scope>
    <source>
        <strain evidence="6">NBRC 108730</strain>
    </source>
</reference>
<name>A0ABQ6JNW7_9ACTN</name>
<dbReference type="PANTHER" id="PTHR32114:SF2">
    <property type="entry name" value="ABC TRANSPORTER ABCH.3"/>
    <property type="match status" value="1"/>
</dbReference>
<dbReference type="Proteomes" id="UP001157017">
    <property type="component" value="Unassembled WGS sequence"/>
</dbReference>
<evidence type="ECO:0000313" key="5">
    <source>
        <dbReference type="EMBL" id="GMA89266.1"/>
    </source>
</evidence>
<comment type="subunit">
    <text evidence="2">Heterodimer of SbcC and SbcD.</text>
</comment>
<comment type="similarity">
    <text evidence="1">Belongs to the SMC family. SbcC subfamily.</text>
</comment>
<dbReference type="Gene3D" id="3.40.50.300">
    <property type="entry name" value="P-loop containing nucleotide triphosphate hydrolases"/>
    <property type="match status" value="1"/>
</dbReference>
<keyword evidence="6" id="KW-1185">Reference proteome</keyword>
<feature type="region of interest" description="Disordered" evidence="4">
    <location>
        <begin position="185"/>
        <end position="251"/>
    </location>
</feature>
<feature type="compositionally biased region" description="Basic and acidic residues" evidence="4">
    <location>
        <begin position="185"/>
        <end position="196"/>
    </location>
</feature>
<dbReference type="InterPro" id="IPR027417">
    <property type="entry name" value="P-loop_NTPase"/>
</dbReference>
<comment type="caution">
    <text evidence="5">The sequence shown here is derived from an EMBL/GenBank/DDBJ whole genome shotgun (WGS) entry which is preliminary data.</text>
</comment>
<organism evidence="5 6">
    <name type="scientific">Angustibacter aerolatus</name>
    <dbReference type="NCBI Taxonomy" id="1162965"/>
    <lineage>
        <taxon>Bacteria</taxon>
        <taxon>Bacillati</taxon>
        <taxon>Actinomycetota</taxon>
        <taxon>Actinomycetes</taxon>
        <taxon>Kineosporiales</taxon>
        <taxon>Kineosporiaceae</taxon>
    </lineage>
</organism>
<accession>A0ABQ6JNW7</accession>
<feature type="compositionally biased region" description="Basic residues" evidence="4">
    <location>
        <begin position="209"/>
        <end position="229"/>
    </location>
</feature>
<dbReference type="EMBL" id="BSUZ01000001">
    <property type="protein sequence ID" value="GMA89266.1"/>
    <property type="molecule type" value="Genomic_DNA"/>
</dbReference>
<evidence type="ECO:0000256" key="1">
    <source>
        <dbReference type="ARBA" id="ARBA00006930"/>
    </source>
</evidence>
<evidence type="ECO:0000313" key="6">
    <source>
        <dbReference type="Proteomes" id="UP001157017"/>
    </source>
</evidence>
<proteinExistence type="inferred from homology"/>
<evidence type="ECO:0000256" key="3">
    <source>
        <dbReference type="ARBA" id="ARBA00013368"/>
    </source>
</evidence>
<sequence>MVHEQRRADEAGLLLRDLLGMDLQQFTKVVMLPQGEFAAFLRAGADERRDLLSRLFDIDRYDAVERWLREERTAVGAQVHTADARQALLVARAEQAVHAVAPASGGGDDEVVDEPGRRLPDPVERVAAMLRGARAAADAAELDVARHGAVAQQAATTVQRLGRRAARCERLRALHERHDRLVAIRPRRDADAEQARARSGGCASSVPARRGRPGRRRTGRRPHPARGGRRGGPPPGTAGRRAARRAWPCCRRPPTSRRRLALATDRCAGLQREARDADRAGERAATGAVAARATHDAAQQQLGDALARADDLDAATAAEAGARTVLAAAEALPGAERDLAAAAERHDAARRHGRRLASGWSRSARPGSTAWPPSLASTLREGEPCTVCGSAEHPHPARPGAAHVDHAVEQEAAAAVDAARVAVDAALQVVHERTARRAEPMAAAGGSPTSPPEPSSPLPPLGARRPSRPLRPCSVCAALQTALPPR</sequence>
<evidence type="ECO:0000256" key="2">
    <source>
        <dbReference type="ARBA" id="ARBA00011322"/>
    </source>
</evidence>
<feature type="compositionally biased region" description="Low complexity" evidence="4">
    <location>
        <begin position="237"/>
        <end position="251"/>
    </location>
</feature>
<feature type="region of interest" description="Disordered" evidence="4">
    <location>
        <begin position="434"/>
        <end position="472"/>
    </location>
</feature>
<protein>
    <recommendedName>
        <fullName evidence="3">Nuclease SbcCD subunit C</fullName>
    </recommendedName>
</protein>
<dbReference type="PANTHER" id="PTHR32114">
    <property type="entry name" value="ABC TRANSPORTER ABCH.3"/>
    <property type="match status" value="1"/>
</dbReference>